<keyword evidence="7" id="KW-1185">Reference proteome</keyword>
<evidence type="ECO:0000313" key="7">
    <source>
        <dbReference type="Proteomes" id="UP000281128"/>
    </source>
</evidence>
<keyword evidence="3" id="KW-0804">Transcription</keyword>
<dbReference type="Proteomes" id="UP000281128">
    <property type="component" value="Unassembled WGS sequence"/>
</dbReference>
<evidence type="ECO:0000256" key="4">
    <source>
        <dbReference type="SAM" id="MobiDB-lite"/>
    </source>
</evidence>
<dbReference type="PRINTS" id="PR00035">
    <property type="entry name" value="HTHGNTR"/>
</dbReference>
<dbReference type="RefSeq" id="WP_121168393.1">
    <property type="nucleotide sequence ID" value="NZ_RAPE01000004.1"/>
</dbReference>
<reference evidence="6 7" key="1">
    <citation type="submission" date="2018-09" db="EMBL/GenBank/DDBJ databases">
        <title>Roseovarius spongiae sp. nov., isolated from a marine sponge.</title>
        <authorList>
            <person name="Zhuang L."/>
            <person name="Luo L."/>
        </authorList>
    </citation>
    <scope>NUCLEOTIDE SEQUENCE [LARGE SCALE GENOMIC DNA]</scope>
    <source>
        <strain evidence="6 7">HN-E21</strain>
    </source>
</reference>
<dbReference type="PANTHER" id="PTHR43537:SF53">
    <property type="entry name" value="HTH-TYPE TRANSCRIPTIONAL REPRESSOR NANR"/>
    <property type="match status" value="1"/>
</dbReference>
<dbReference type="OrthoDB" id="8638122at2"/>
<dbReference type="InterPro" id="IPR036388">
    <property type="entry name" value="WH-like_DNA-bd_sf"/>
</dbReference>
<dbReference type="Gene3D" id="1.10.10.10">
    <property type="entry name" value="Winged helix-like DNA-binding domain superfamily/Winged helix DNA-binding domain"/>
    <property type="match status" value="1"/>
</dbReference>
<dbReference type="InterPro" id="IPR000524">
    <property type="entry name" value="Tscrpt_reg_HTH_GntR"/>
</dbReference>
<evidence type="ECO:0000313" key="6">
    <source>
        <dbReference type="EMBL" id="RKF13578.1"/>
    </source>
</evidence>
<proteinExistence type="predicted"/>
<dbReference type="SMART" id="SM00345">
    <property type="entry name" value="HTH_GNTR"/>
    <property type="match status" value="1"/>
</dbReference>
<dbReference type="InterPro" id="IPR036390">
    <property type="entry name" value="WH_DNA-bd_sf"/>
</dbReference>
<dbReference type="SUPFAM" id="SSF48008">
    <property type="entry name" value="GntR ligand-binding domain-like"/>
    <property type="match status" value="1"/>
</dbReference>
<dbReference type="Pfam" id="PF00392">
    <property type="entry name" value="GntR"/>
    <property type="match status" value="1"/>
</dbReference>
<dbReference type="Gene3D" id="1.20.120.530">
    <property type="entry name" value="GntR ligand-binding domain-like"/>
    <property type="match status" value="1"/>
</dbReference>
<evidence type="ECO:0000256" key="1">
    <source>
        <dbReference type="ARBA" id="ARBA00023015"/>
    </source>
</evidence>
<dbReference type="InterPro" id="IPR011711">
    <property type="entry name" value="GntR_C"/>
</dbReference>
<keyword evidence="1" id="KW-0805">Transcription regulation</keyword>
<feature type="region of interest" description="Disordered" evidence="4">
    <location>
        <begin position="1"/>
        <end position="20"/>
    </location>
</feature>
<dbReference type="GO" id="GO:0003700">
    <property type="term" value="F:DNA-binding transcription factor activity"/>
    <property type="evidence" value="ECO:0007669"/>
    <property type="project" value="InterPro"/>
</dbReference>
<dbReference type="PROSITE" id="PS50949">
    <property type="entry name" value="HTH_GNTR"/>
    <property type="match status" value="1"/>
</dbReference>
<dbReference type="AlphaFoldDB" id="A0A3A8AT23"/>
<name>A0A3A8AT23_9RHOB</name>
<dbReference type="CDD" id="cd07377">
    <property type="entry name" value="WHTH_GntR"/>
    <property type="match status" value="1"/>
</dbReference>
<dbReference type="SUPFAM" id="SSF46785">
    <property type="entry name" value="Winged helix' DNA-binding domain"/>
    <property type="match status" value="1"/>
</dbReference>
<dbReference type="InterPro" id="IPR008920">
    <property type="entry name" value="TF_FadR/GntR_C"/>
</dbReference>
<sequence>MTVRSPAKAKETTAEKTRERKRGSGVQFVYNVLRDEILNLTLAPGSLIDEVQLSQRLAMSRTPIREALVRLAGEGLVTTLPNRSTVVTNIDLLNLHAFFDAITLMYRVTTRLAAQNHQAEDLEAIRARQAEFARAVTDQDALAMIATNREFHAAIAAAGRNPYYESLFLRLLDEGRRLLRLYYQSFDDRLPQEYVVEHEEIIAAIEARDIDESDRLARAHADQIVTQTRAMITDDRRLDITL</sequence>
<feature type="compositionally biased region" description="Basic and acidic residues" evidence="4">
    <location>
        <begin position="8"/>
        <end position="18"/>
    </location>
</feature>
<gene>
    <name evidence="6" type="ORF">D6850_14945</name>
</gene>
<dbReference type="Pfam" id="PF07729">
    <property type="entry name" value="FCD"/>
    <property type="match status" value="1"/>
</dbReference>
<evidence type="ECO:0000259" key="5">
    <source>
        <dbReference type="PROSITE" id="PS50949"/>
    </source>
</evidence>
<feature type="domain" description="HTH gntR-type" evidence="5">
    <location>
        <begin position="23"/>
        <end position="90"/>
    </location>
</feature>
<evidence type="ECO:0000256" key="2">
    <source>
        <dbReference type="ARBA" id="ARBA00023125"/>
    </source>
</evidence>
<dbReference type="EMBL" id="RAPE01000004">
    <property type="protein sequence ID" value="RKF13578.1"/>
    <property type="molecule type" value="Genomic_DNA"/>
</dbReference>
<protein>
    <submittedName>
        <fullName evidence="6">GntR family transcriptional regulator</fullName>
    </submittedName>
</protein>
<dbReference type="PANTHER" id="PTHR43537">
    <property type="entry name" value="TRANSCRIPTIONAL REGULATOR, GNTR FAMILY"/>
    <property type="match status" value="1"/>
</dbReference>
<dbReference type="GO" id="GO:0003677">
    <property type="term" value="F:DNA binding"/>
    <property type="evidence" value="ECO:0007669"/>
    <property type="project" value="UniProtKB-KW"/>
</dbReference>
<organism evidence="6 7">
    <name type="scientific">Roseovarius spongiae</name>
    <dbReference type="NCBI Taxonomy" id="2320272"/>
    <lineage>
        <taxon>Bacteria</taxon>
        <taxon>Pseudomonadati</taxon>
        <taxon>Pseudomonadota</taxon>
        <taxon>Alphaproteobacteria</taxon>
        <taxon>Rhodobacterales</taxon>
        <taxon>Roseobacteraceae</taxon>
        <taxon>Roseovarius</taxon>
    </lineage>
</organism>
<dbReference type="SMART" id="SM00895">
    <property type="entry name" value="FCD"/>
    <property type="match status" value="1"/>
</dbReference>
<keyword evidence="2" id="KW-0238">DNA-binding</keyword>
<comment type="caution">
    <text evidence="6">The sequence shown here is derived from an EMBL/GenBank/DDBJ whole genome shotgun (WGS) entry which is preliminary data.</text>
</comment>
<accession>A0A3A8AT23</accession>
<evidence type="ECO:0000256" key="3">
    <source>
        <dbReference type="ARBA" id="ARBA00023163"/>
    </source>
</evidence>